<keyword evidence="2" id="KW-1185">Reference proteome</keyword>
<protein>
    <submittedName>
        <fullName evidence="1">Uncharacterized protein</fullName>
    </submittedName>
</protein>
<dbReference type="AlphaFoldDB" id="A0AAE0XV83"/>
<accession>A0AAE0XV83</accession>
<name>A0AAE0XV83_9GAST</name>
<comment type="caution">
    <text evidence="1">The sequence shown here is derived from an EMBL/GenBank/DDBJ whole genome shotgun (WGS) entry which is preliminary data.</text>
</comment>
<sequence length="79" mass="8840">MLSFSCPLGQLSSPLAGRRSLVCGQWSQTRGWVSELELVDCPRLWWYMVFSSGVDIVPDPHLAGTRSSGQRVYSPVVWI</sequence>
<proteinExistence type="predicted"/>
<evidence type="ECO:0000313" key="1">
    <source>
        <dbReference type="EMBL" id="KAK3714611.1"/>
    </source>
</evidence>
<dbReference type="Proteomes" id="UP001283361">
    <property type="component" value="Unassembled WGS sequence"/>
</dbReference>
<dbReference type="EMBL" id="JAWDGP010007534">
    <property type="protein sequence ID" value="KAK3714611.1"/>
    <property type="molecule type" value="Genomic_DNA"/>
</dbReference>
<reference evidence="1" key="1">
    <citation type="journal article" date="2023" name="G3 (Bethesda)">
        <title>A reference genome for the long-term kleptoplast-retaining sea slug Elysia crispata morphotype clarki.</title>
        <authorList>
            <person name="Eastman K.E."/>
            <person name="Pendleton A.L."/>
            <person name="Shaikh M.A."/>
            <person name="Suttiyut T."/>
            <person name="Ogas R."/>
            <person name="Tomko P."/>
            <person name="Gavelis G."/>
            <person name="Widhalm J.R."/>
            <person name="Wisecaver J.H."/>
        </authorList>
    </citation>
    <scope>NUCLEOTIDE SEQUENCE</scope>
    <source>
        <strain evidence="1">ECLA1</strain>
    </source>
</reference>
<evidence type="ECO:0000313" key="2">
    <source>
        <dbReference type="Proteomes" id="UP001283361"/>
    </source>
</evidence>
<organism evidence="1 2">
    <name type="scientific">Elysia crispata</name>
    <name type="common">lettuce slug</name>
    <dbReference type="NCBI Taxonomy" id="231223"/>
    <lineage>
        <taxon>Eukaryota</taxon>
        <taxon>Metazoa</taxon>
        <taxon>Spiralia</taxon>
        <taxon>Lophotrochozoa</taxon>
        <taxon>Mollusca</taxon>
        <taxon>Gastropoda</taxon>
        <taxon>Heterobranchia</taxon>
        <taxon>Euthyneura</taxon>
        <taxon>Panpulmonata</taxon>
        <taxon>Sacoglossa</taxon>
        <taxon>Placobranchoidea</taxon>
        <taxon>Plakobranchidae</taxon>
        <taxon>Elysia</taxon>
    </lineage>
</organism>
<gene>
    <name evidence="1" type="ORF">RRG08_020867</name>
</gene>